<comment type="similarity">
    <text evidence="1">Belongs to the aegerolysin family.</text>
</comment>
<protein>
    <submittedName>
        <fullName evidence="2">Uncharacterized protein</fullName>
    </submittedName>
</protein>
<dbReference type="Proteomes" id="UP001583177">
    <property type="component" value="Unassembled WGS sequence"/>
</dbReference>
<comment type="caution">
    <text evidence="2">The sequence shown here is derived from an EMBL/GenBank/DDBJ whole genome shotgun (WGS) entry which is preliminary data.</text>
</comment>
<dbReference type="Gene3D" id="2.60.270.50">
    <property type="match status" value="1"/>
</dbReference>
<gene>
    <name evidence="2" type="ORF">Daus18300_003237</name>
</gene>
<reference evidence="2 3" key="1">
    <citation type="journal article" date="2024" name="IMA Fungus">
        <title>IMA Genome - F19 : A genome assembly and annotation guide to empower mycologists, including annotated draft genome sequences of Ceratocystis pirilliformis, Diaporthe australafricana, Fusarium ophioides, Paecilomyces lecythidis, and Sporothrix stenoceras.</title>
        <authorList>
            <person name="Aylward J."/>
            <person name="Wilson A.M."/>
            <person name="Visagie C.M."/>
            <person name="Spraker J."/>
            <person name="Barnes I."/>
            <person name="Buitendag C."/>
            <person name="Ceriani C."/>
            <person name="Del Mar Angel L."/>
            <person name="du Plessis D."/>
            <person name="Fuchs T."/>
            <person name="Gasser K."/>
            <person name="Kramer D."/>
            <person name="Li W."/>
            <person name="Munsamy K."/>
            <person name="Piso A."/>
            <person name="Price J.L."/>
            <person name="Sonnekus B."/>
            <person name="Thomas C."/>
            <person name="van der Nest A."/>
            <person name="van Dijk A."/>
            <person name="van Heerden A."/>
            <person name="van Vuuren N."/>
            <person name="Yilmaz N."/>
            <person name="Duong T.A."/>
            <person name="van der Merwe N.A."/>
            <person name="Wingfield M.J."/>
            <person name="Wingfield B.D."/>
        </authorList>
    </citation>
    <scope>NUCLEOTIDE SEQUENCE [LARGE SCALE GENOMIC DNA]</scope>
    <source>
        <strain evidence="2 3">CMW 18300</strain>
    </source>
</reference>
<evidence type="ECO:0000313" key="2">
    <source>
        <dbReference type="EMBL" id="KAL1875169.1"/>
    </source>
</evidence>
<dbReference type="Pfam" id="PF06355">
    <property type="entry name" value="Aegerolysin"/>
    <property type="match status" value="1"/>
</dbReference>
<name>A0ABR3XGT6_9PEZI</name>
<dbReference type="EMBL" id="JAWRVE010000020">
    <property type="protein sequence ID" value="KAL1875169.1"/>
    <property type="molecule type" value="Genomic_DNA"/>
</dbReference>
<organism evidence="2 3">
    <name type="scientific">Diaporthe australafricana</name>
    <dbReference type="NCBI Taxonomy" id="127596"/>
    <lineage>
        <taxon>Eukaryota</taxon>
        <taxon>Fungi</taxon>
        <taxon>Dikarya</taxon>
        <taxon>Ascomycota</taxon>
        <taxon>Pezizomycotina</taxon>
        <taxon>Sordariomycetes</taxon>
        <taxon>Sordariomycetidae</taxon>
        <taxon>Diaporthales</taxon>
        <taxon>Diaporthaceae</taxon>
        <taxon>Diaporthe</taxon>
    </lineage>
</organism>
<accession>A0ABR3XGT6</accession>
<sequence length="144" mass="16164">MGWKQWALLRFSNKTFDDTLKLKFPDTGKHWGWPFADTQDTNTRTEISYSDIEGRDIGPQSSYAYGQTGKQNEWAGMEGTVDIYTKLSGGNSGQKVARIFYSCPWGSRNKFEILDTASGWLVTSWGADFNGDALGSITIEVRKT</sequence>
<evidence type="ECO:0000256" key="1">
    <source>
        <dbReference type="ARBA" id="ARBA00010795"/>
    </source>
</evidence>
<evidence type="ECO:0000313" key="3">
    <source>
        <dbReference type="Proteomes" id="UP001583177"/>
    </source>
</evidence>
<keyword evidence="3" id="KW-1185">Reference proteome</keyword>
<proteinExistence type="inferred from homology"/>
<dbReference type="InterPro" id="IPR009413">
    <property type="entry name" value="Aegerolysin-typ"/>
</dbReference>